<organism evidence="13 14">
    <name type="scientific">Oceanospirillum sediminis</name>
    <dbReference type="NCBI Taxonomy" id="2760088"/>
    <lineage>
        <taxon>Bacteria</taxon>
        <taxon>Pseudomonadati</taxon>
        <taxon>Pseudomonadota</taxon>
        <taxon>Gammaproteobacteria</taxon>
        <taxon>Oceanospirillales</taxon>
        <taxon>Oceanospirillaceae</taxon>
        <taxon>Oceanospirillum</taxon>
    </lineage>
</organism>
<evidence type="ECO:0000256" key="4">
    <source>
        <dbReference type="ARBA" id="ARBA00022989"/>
    </source>
</evidence>
<evidence type="ECO:0000256" key="5">
    <source>
        <dbReference type="ARBA" id="ARBA00023136"/>
    </source>
</evidence>
<keyword evidence="4 9" id="KW-1133">Transmembrane helix</keyword>
<dbReference type="InterPro" id="IPR000727">
    <property type="entry name" value="T_SNARE_dom"/>
</dbReference>
<feature type="transmembrane region" description="Helical" evidence="9">
    <location>
        <begin position="296"/>
        <end position="317"/>
    </location>
</feature>
<keyword evidence="3 9" id="KW-0812">Transmembrane</keyword>
<dbReference type="SMART" id="SM00283">
    <property type="entry name" value="MA"/>
    <property type="match status" value="1"/>
</dbReference>
<dbReference type="GO" id="GO:0006935">
    <property type="term" value="P:chemotaxis"/>
    <property type="evidence" value="ECO:0007669"/>
    <property type="project" value="UniProtKB-ARBA"/>
</dbReference>
<dbReference type="PANTHER" id="PTHR32089">
    <property type="entry name" value="METHYL-ACCEPTING CHEMOTAXIS PROTEIN MCPB"/>
    <property type="match status" value="1"/>
</dbReference>
<dbReference type="EMBL" id="JACJFM010000001">
    <property type="protein sequence ID" value="MBB1485102.1"/>
    <property type="molecule type" value="Genomic_DNA"/>
</dbReference>
<reference evidence="13 14" key="1">
    <citation type="submission" date="2020-08" db="EMBL/GenBank/DDBJ databases">
        <title>Oceanospirillum sp. nov. isolated from marine sediment.</title>
        <authorList>
            <person name="Ji X."/>
        </authorList>
    </citation>
    <scope>NUCLEOTIDE SEQUENCE [LARGE SCALE GENOMIC DNA]</scope>
    <source>
        <strain evidence="13 14">D5</strain>
    </source>
</reference>
<evidence type="ECO:0000313" key="14">
    <source>
        <dbReference type="Proteomes" id="UP000565262"/>
    </source>
</evidence>
<evidence type="ECO:0000313" key="13">
    <source>
        <dbReference type="EMBL" id="MBB1485102.1"/>
    </source>
</evidence>
<keyword evidence="2" id="KW-0997">Cell inner membrane</keyword>
<dbReference type="AlphaFoldDB" id="A0A839IKN8"/>
<keyword evidence="6 8" id="KW-0807">Transducer</keyword>
<dbReference type="PROSITE" id="PS51753">
    <property type="entry name" value="HBM"/>
    <property type="match status" value="1"/>
</dbReference>
<evidence type="ECO:0000259" key="10">
    <source>
        <dbReference type="PROSITE" id="PS50111"/>
    </source>
</evidence>
<dbReference type="PANTHER" id="PTHR32089:SF119">
    <property type="entry name" value="METHYL-ACCEPTING CHEMOTAXIS PROTEIN CTPL"/>
    <property type="match status" value="1"/>
</dbReference>
<dbReference type="GO" id="GO:0005886">
    <property type="term" value="C:plasma membrane"/>
    <property type="evidence" value="ECO:0007669"/>
    <property type="project" value="UniProtKB-SubCell"/>
</dbReference>
<dbReference type="PROSITE" id="PS50111">
    <property type="entry name" value="CHEMOTAXIS_TRANSDUC_2"/>
    <property type="match status" value="1"/>
</dbReference>
<comment type="similarity">
    <text evidence="7">Belongs to the methyl-accepting chemotaxis (MCP) protein family.</text>
</comment>
<dbReference type="Proteomes" id="UP000565262">
    <property type="component" value="Unassembled WGS sequence"/>
</dbReference>
<name>A0A839IKN8_9GAMM</name>
<keyword evidence="5 9" id="KW-0472">Membrane</keyword>
<dbReference type="RefSeq" id="WP_182806859.1">
    <property type="nucleotide sequence ID" value="NZ_JACJFM010000001.1"/>
</dbReference>
<evidence type="ECO:0000256" key="2">
    <source>
        <dbReference type="ARBA" id="ARBA00022519"/>
    </source>
</evidence>
<keyword evidence="2" id="KW-1003">Cell membrane</keyword>
<feature type="domain" description="Methyl-accepting transducer" evidence="10">
    <location>
        <begin position="379"/>
        <end position="615"/>
    </location>
</feature>
<gene>
    <name evidence="13" type="ORF">H4O21_00525</name>
</gene>
<dbReference type="InterPro" id="IPR032255">
    <property type="entry name" value="HBM"/>
</dbReference>
<feature type="domain" description="T-SNARE coiled-coil homology" evidence="11">
    <location>
        <begin position="566"/>
        <end position="628"/>
    </location>
</feature>
<dbReference type="Pfam" id="PF16591">
    <property type="entry name" value="HBM"/>
    <property type="match status" value="1"/>
</dbReference>
<comment type="subcellular location">
    <subcellularLocation>
        <location evidence="1">Cell inner membrane</location>
        <topology evidence="1">Multi-pass membrane protein</topology>
    </subcellularLocation>
</comment>
<proteinExistence type="inferred from homology"/>
<accession>A0A839IKN8</accession>
<dbReference type="InterPro" id="IPR004089">
    <property type="entry name" value="MCPsignal_dom"/>
</dbReference>
<protein>
    <recommendedName>
        <fullName evidence="15">Methyl-accepting chemotaxis protein</fullName>
    </recommendedName>
</protein>
<evidence type="ECO:0000256" key="6">
    <source>
        <dbReference type="ARBA" id="ARBA00023224"/>
    </source>
</evidence>
<evidence type="ECO:0008006" key="15">
    <source>
        <dbReference type="Google" id="ProtNLM"/>
    </source>
</evidence>
<dbReference type="PROSITE" id="PS50192">
    <property type="entry name" value="T_SNARE"/>
    <property type="match status" value="1"/>
</dbReference>
<evidence type="ECO:0000259" key="11">
    <source>
        <dbReference type="PROSITE" id="PS50192"/>
    </source>
</evidence>
<dbReference type="SUPFAM" id="SSF58104">
    <property type="entry name" value="Methyl-accepting chemotaxis protein (MCP) signaling domain"/>
    <property type="match status" value="1"/>
</dbReference>
<dbReference type="Pfam" id="PF00015">
    <property type="entry name" value="MCPsignal"/>
    <property type="match status" value="1"/>
</dbReference>
<keyword evidence="14" id="KW-1185">Reference proteome</keyword>
<evidence type="ECO:0000256" key="1">
    <source>
        <dbReference type="ARBA" id="ARBA00004429"/>
    </source>
</evidence>
<dbReference type="GO" id="GO:0007165">
    <property type="term" value="P:signal transduction"/>
    <property type="evidence" value="ECO:0007669"/>
    <property type="project" value="UniProtKB-KW"/>
</dbReference>
<dbReference type="SMART" id="SM01358">
    <property type="entry name" value="HBM"/>
    <property type="match status" value="1"/>
</dbReference>
<evidence type="ECO:0000256" key="8">
    <source>
        <dbReference type="PROSITE-ProRule" id="PRU00284"/>
    </source>
</evidence>
<evidence type="ECO:0000256" key="9">
    <source>
        <dbReference type="SAM" id="Phobius"/>
    </source>
</evidence>
<feature type="transmembrane region" description="Helical" evidence="9">
    <location>
        <begin position="12"/>
        <end position="33"/>
    </location>
</feature>
<sequence>MIKTMKLRTQLGAGFGLVVSLLVIISMISFMGLKSTYQGFTEYRELARDTNLAGRVQANMLSMRLAVLGFINTRSDSALETFETRKNKMEQFLEQARVEIQKPERAALIREASQEVQTYESAFSDVVSLFRERNKVVSSRLDPAGLAMRVSLTDIMHSAYRDDDASAAYLAGLAQESALQGRLYVTQYLLTNKTEDASKAKKELLEKLPPAIRQLDQALQNPERRQLLAELQQQYQIYTQAFSDVQTIITQRNDLINNTLNRIGPVVADKIEQVKLSVKREQDTLGPTLQSDTEQALATVSIMAILATLAGILIAWYMTKVIRTPIGGEPSRIAAITQSIAEGNLALDLATSQKDTGIYRSVCSMSANLKKLISGIIEANKQLTSSAVKGSEAARENAETVRHQQGMTNQVTSAVIDMNARIQDVVSHASESAQKSVEGKTEIQKGKNSVRQTVESINELASNLNNSMQTIKELEQKSIEIGSVVEVIQSISEQTNLLALNAAIEAARAGEQGRGFAVVADEVRMLAQKTQDSTTEIQEIILDLQQRTKTTVHAIEESSDMVNDTVLRSQETDEALSVIEDIIDQIASMNTQVAHSVELQSHMASDITENMERLSATLENTTRIASNTEVSTQEVRNMAHKLAHLISGFKVSQ</sequence>
<dbReference type="FunFam" id="1.10.287.950:FF:000001">
    <property type="entry name" value="Methyl-accepting chemotaxis sensory transducer"/>
    <property type="match status" value="1"/>
</dbReference>
<dbReference type="Gene3D" id="1.10.287.950">
    <property type="entry name" value="Methyl-accepting chemotaxis protein"/>
    <property type="match status" value="1"/>
</dbReference>
<evidence type="ECO:0000259" key="12">
    <source>
        <dbReference type="PROSITE" id="PS51753"/>
    </source>
</evidence>
<evidence type="ECO:0000256" key="7">
    <source>
        <dbReference type="ARBA" id="ARBA00029447"/>
    </source>
</evidence>
<feature type="domain" description="HBM" evidence="12">
    <location>
        <begin position="45"/>
        <end position="286"/>
    </location>
</feature>
<evidence type="ECO:0000256" key="3">
    <source>
        <dbReference type="ARBA" id="ARBA00022692"/>
    </source>
</evidence>
<dbReference type="CDD" id="cd11386">
    <property type="entry name" value="MCP_signal"/>
    <property type="match status" value="1"/>
</dbReference>
<comment type="caution">
    <text evidence="13">The sequence shown here is derived from an EMBL/GenBank/DDBJ whole genome shotgun (WGS) entry which is preliminary data.</text>
</comment>